<dbReference type="MEROPS" id="C55.007"/>
<comment type="catalytic activity">
    <reaction evidence="5">
        <text>L-seryl-[protein] + acetyl-CoA = O-acetyl-L-seryl-[protein] + CoA</text>
        <dbReference type="Rhea" id="RHEA:59392"/>
        <dbReference type="Rhea" id="RHEA-COMP:9863"/>
        <dbReference type="Rhea" id="RHEA-COMP:15352"/>
        <dbReference type="ChEBI" id="CHEBI:29999"/>
        <dbReference type="ChEBI" id="CHEBI:57287"/>
        <dbReference type="ChEBI" id="CHEBI:57288"/>
        <dbReference type="ChEBI" id="CHEBI:141128"/>
    </reaction>
    <physiologicalReaction direction="left-to-right" evidence="5">
        <dbReference type="Rhea" id="RHEA:59393"/>
    </physiologicalReaction>
</comment>
<dbReference type="EMBL" id="AGCA01000273">
    <property type="protein sequence ID" value="EGY28958.1"/>
    <property type="molecule type" value="Genomic_DNA"/>
</dbReference>
<organism evidence="6 7">
    <name type="scientific">Candidatus Regiella insecticola 5.15</name>
    <dbReference type="NCBI Taxonomy" id="1005043"/>
    <lineage>
        <taxon>Bacteria</taxon>
        <taxon>Pseudomonadati</taxon>
        <taxon>Pseudomonadota</taxon>
        <taxon>Gammaproteobacteria</taxon>
        <taxon>Enterobacterales</taxon>
        <taxon>Enterobacteriaceae</taxon>
        <taxon>aphid secondary symbionts</taxon>
        <taxon>Candidatus Regiella</taxon>
    </lineage>
</organism>
<evidence type="ECO:0000256" key="1">
    <source>
        <dbReference type="ARBA" id="ARBA00022679"/>
    </source>
</evidence>
<accession>G2GZ67</accession>
<sequence>MIQRFDKIKRLLDRGDPFCFTDTPFLPDIITDQNLKKPGLNATFCDSTEFFATELAKLVAQKNPSARFVVKTNSLARHYCAFDYRLINGKVSVIGVESTSFMPVSIKGALNPTIVNLNRYSAQLLLINAKESLKKAVGEHTFIMLPINIQNSPHGCGIFCVSFISKMFKEKKIFDALHEKNIAGLLPSTGFQSDGLQYDYIVPEVARTLLPLSFLKHIQSPNSLAECITLIGGDAGTASVNKQNQTLVARQKCHLIVMTDIKNREIAYSNSIDKKRRDYYKALVERQLFQVKLSLHDEIRAAGVARSLGANISEAVAGIEKLSTPTKYETRFKNGYSKCWVSK</sequence>
<evidence type="ECO:0000256" key="3">
    <source>
        <dbReference type="ARBA" id="ARBA00023785"/>
    </source>
</evidence>
<dbReference type="Proteomes" id="UP000004116">
    <property type="component" value="Unassembled WGS sequence"/>
</dbReference>
<dbReference type="OrthoDB" id="6441265at2"/>
<evidence type="ECO:0000313" key="7">
    <source>
        <dbReference type="Proteomes" id="UP000004116"/>
    </source>
</evidence>
<evidence type="ECO:0000256" key="2">
    <source>
        <dbReference type="ARBA" id="ARBA00023315"/>
    </source>
</evidence>
<dbReference type="Pfam" id="PF03421">
    <property type="entry name" value="Acetyltransf_14"/>
    <property type="match status" value="1"/>
</dbReference>
<evidence type="ECO:0000256" key="4">
    <source>
        <dbReference type="ARBA" id="ARBA00048364"/>
    </source>
</evidence>
<dbReference type="AlphaFoldDB" id="G2GZ67"/>
<comment type="catalytic activity">
    <reaction evidence="4">
        <text>L-threonyl-[protein] + acetyl-CoA = O-acetyl-L-threonyl-[protein] + CoA</text>
        <dbReference type="Rhea" id="RHEA:65340"/>
        <dbReference type="Rhea" id="RHEA-COMP:11060"/>
        <dbReference type="Rhea" id="RHEA-COMP:16780"/>
        <dbReference type="ChEBI" id="CHEBI:30013"/>
        <dbReference type="ChEBI" id="CHEBI:57287"/>
        <dbReference type="ChEBI" id="CHEBI:57288"/>
        <dbReference type="ChEBI" id="CHEBI:141025"/>
    </reaction>
    <physiologicalReaction direction="left-to-right" evidence="4">
        <dbReference type="Rhea" id="RHEA:65341"/>
    </physiologicalReaction>
</comment>
<dbReference type="RefSeq" id="WP_006706756.1">
    <property type="nucleotide sequence ID" value="NZ_AGCA01000273.1"/>
</dbReference>
<dbReference type="InterPro" id="IPR005083">
    <property type="entry name" value="YopJ-like"/>
</dbReference>
<proteinExistence type="inferred from homology"/>
<dbReference type="GO" id="GO:0016746">
    <property type="term" value="F:acyltransferase activity"/>
    <property type="evidence" value="ECO:0007669"/>
    <property type="project" value="UniProtKB-KW"/>
</dbReference>
<keyword evidence="1" id="KW-0808">Transferase</keyword>
<keyword evidence="2" id="KW-0012">Acyltransferase</keyword>
<keyword evidence="7" id="KW-1185">Reference proteome</keyword>
<evidence type="ECO:0000256" key="5">
    <source>
        <dbReference type="ARBA" id="ARBA00048662"/>
    </source>
</evidence>
<comment type="similarity">
    <text evidence="3">Belongs to the acetyltransferase YopJ family.</text>
</comment>
<reference evidence="6 7" key="1">
    <citation type="journal article" date="2012" name="Genome Res.">
        <title>Genomic basis of endosymbiont-conferred protection against an insect parasitoid.</title>
        <authorList>
            <person name="Hansen A.K."/>
            <person name="Vorburger C."/>
            <person name="Moran N.A."/>
        </authorList>
    </citation>
    <scope>NUCLEOTIDE SEQUENCE [LARGE SCALE GENOMIC DNA]</scope>
    <source>
        <strain evidence="7">R5.15</strain>
    </source>
</reference>
<name>G2GZ67_9ENTR</name>
<comment type="caution">
    <text evidence="6">The sequence shown here is derived from an EMBL/GenBank/DDBJ whole genome shotgun (WGS) entry which is preliminary data.</text>
</comment>
<gene>
    <name evidence="6" type="ORF">Rin_00010820</name>
</gene>
<protein>
    <submittedName>
        <fullName evidence="6">YopJ/P</fullName>
    </submittedName>
</protein>
<evidence type="ECO:0000313" key="6">
    <source>
        <dbReference type="EMBL" id="EGY28958.1"/>
    </source>
</evidence>